<dbReference type="GO" id="GO:0004022">
    <property type="term" value="F:alcohol dehydrogenase (NAD+) activity"/>
    <property type="evidence" value="ECO:0007669"/>
    <property type="project" value="InterPro"/>
</dbReference>
<dbReference type="Pfam" id="PF25137">
    <property type="entry name" value="ADH_Fe_C"/>
    <property type="match status" value="1"/>
</dbReference>
<dbReference type="InterPro" id="IPR039697">
    <property type="entry name" value="Alcohol_dehydrogenase_Fe"/>
</dbReference>
<feature type="domain" description="Fe-containing alcohol dehydrogenase-like C-terminal" evidence="8">
    <location>
        <begin position="234"/>
        <end position="419"/>
    </location>
</feature>
<dbReference type="Proteomes" id="UP000482960">
    <property type="component" value="Unassembled WGS sequence"/>
</dbReference>
<comment type="catalytic activity">
    <reaction evidence="6">
        <text>4-hydroxybutanoate + 2-oxoglutarate = (R)-2-hydroxyglutarate + succinate semialdehyde</text>
        <dbReference type="Rhea" id="RHEA:24734"/>
        <dbReference type="ChEBI" id="CHEBI:15801"/>
        <dbReference type="ChEBI" id="CHEBI:16724"/>
        <dbReference type="ChEBI" id="CHEBI:16810"/>
        <dbReference type="ChEBI" id="CHEBI:57706"/>
        <dbReference type="EC" id="1.1.99.24"/>
    </reaction>
</comment>
<dbReference type="EC" id="1.1.99.24" evidence="3"/>
<dbReference type="SUPFAM" id="SSF56796">
    <property type="entry name" value="Dehydroquinate synthase-like"/>
    <property type="match status" value="1"/>
</dbReference>
<keyword evidence="5" id="KW-0560">Oxidoreductase</keyword>
<dbReference type="AlphaFoldDB" id="A0A6V8LL26"/>
<reference evidence="9 10" key="1">
    <citation type="submission" date="2020-03" db="EMBL/GenBank/DDBJ databases">
        <title>Whole genome shotgun sequence of Phytohabitans rumicis NBRC 108638.</title>
        <authorList>
            <person name="Komaki H."/>
            <person name="Tamura T."/>
        </authorList>
    </citation>
    <scope>NUCLEOTIDE SEQUENCE [LARGE SCALE GENOMIC DNA]</scope>
    <source>
        <strain evidence="9 10">NBRC 108638</strain>
    </source>
</reference>
<dbReference type="EMBL" id="BLPG01000001">
    <property type="protein sequence ID" value="GFJ95339.1"/>
    <property type="molecule type" value="Genomic_DNA"/>
</dbReference>
<dbReference type="InterPro" id="IPR056798">
    <property type="entry name" value="ADH_Fe_C"/>
</dbReference>
<protein>
    <recommendedName>
        <fullName evidence="3">hydroxyacid-oxoacid transhydrogenase</fullName>
        <ecNumber evidence="3">1.1.99.24</ecNumber>
    </recommendedName>
</protein>
<evidence type="ECO:0000256" key="2">
    <source>
        <dbReference type="ARBA" id="ARBA00010005"/>
    </source>
</evidence>
<dbReference type="Pfam" id="PF00465">
    <property type="entry name" value="Fe-ADH"/>
    <property type="match status" value="1"/>
</dbReference>
<name>A0A6V8LL26_9ACTN</name>
<evidence type="ECO:0000313" key="10">
    <source>
        <dbReference type="Proteomes" id="UP000482960"/>
    </source>
</evidence>
<dbReference type="FunFam" id="3.40.50.1970:FF:000003">
    <property type="entry name" value="Alcohol dehydrogenase, iron-containing"/>
    <property type="match status" value="1"/>
</dbReference>
<feature type="domain" description="Alcohol dehydrogenase iron-type/glycerol dehydrogenase GldA" evidence="7">
    <location>
        <begin position="14"/>
        <end position="187"/>
    </location>
</feature>
<dbReference type="PANTHER" id="PTHR11496">
    <property type="entry name" value="ALCOHOL DEHYDROGENASE"/>
    <property type="match status" value="1"/>
</dbReference>
<dbReference type="GO" id="GO:0047988">
    <property type="term" value="F:hydroxyacid-oxoacid transhydrogenase activity"/>
    <property type="evidence" value="ECO:0007669"/>
    <property type="project" value="UniProtKB-EC"/>
</dbReference>
<evidence type="ECO:0000256" key="4">
    <source>
        <dbReference type="ARBA" id="ARBA00022946"/>
    </source>
</evidence>
<evidence type="ECO:0000256" key="5">
    <source>
        <dbReference type="ARBA" id="ARBA00023002"/>
    </source>
</evidence>
<evidence type="ECO:0000259" key="7">
    <source>
        <dbReference type="Pfam" id="PF00465"/>
    </source>
</evidence>
<evidence type="ECO:0000259" key="8">
    <source>
        <dbReference type="Pfam" id="PF25137"/>
    </source>
</evidence>
<dbReference type="Gene3D" id="3.40.50.1970">
    <property type="match status" value="1"/>
</dbReference>
<gene>
    <name evidence="9" type="ORF">Prum_089810</name>
</gene>
<dbReference type="GO" id="GO:0046872">
    <property type="term" value="F:metal ion binding"/>
    <property type="evidence" value="ECO:0007669"/>
    <property type="project" value="InterPro"/>
</dbReference>
<dbReference type="InterPro" id="IPR001670">
    <property type="entry name" value="ADH_Fe/GldA"/>
</dbReference>
<comment type="caution">
    <text evidence="9">The sequence shown here is derived from an EMBL/GenBank/DDBJ whole genome shotgun (WGS) entry which is preliminary data.</text>
</comment>
<evidence type="ECO:0000256" key="1">
    <source>
        <dbReference type="ARBA" id="ARBA00000813"/>
    </source>
</evidence>
<keyword evidence="4" id="KW-0809">Transit peptide</keyword>
<dbReference type="PROSITE" id="PS00913">
    <property type="entry name" value="ADH_IRON_1"/>
    <property type="match status" value="1"/>
</dbReference>
<organism evidence="9 10">
    <name type="scientific">Phytohabitans rumicis</name>
    <dbReference type="NCBI Taxonomy" id="1076125"/>
    <lineage>
        <taxon>Bacteria</taxon>
        <taxon>Bacillati</taxon>
        <taxon>Actinomycetota</taxon>
        <taxon>Actinomycetes</taxon>
        <taxon>Micromonosporales</taxon>
        <taxon>Micromonosporaceae</taxon>
    </lineage>
</organism>
<dbReference type="Gene3D" id="1.20.1090.10">
    <property type="entry name" value="Dehydroquinate synthase-like - alpha domain"/>
    <property type="match status" value="1"/>
</dbReference>
<evidence type="ECO:0000313" key="9">
    <source>
        <dbReference type="EMBL" id="GFJ95339.1"/>
    </source>
</evidence>
<dbReference type="InterPro" id="IPR018211">
    <property type="entry name" value="ADH_Fe_CS"/>
</dbReference>
<proteinExistence type="inferred from homology"/>
<dbReference type="PANTHER" id="PTHR11496:SF83">
    <property type="entry name" value="HYDROXYACID-OXOACID TRANSHYDROGENASE, MITOCHONDRIAL"/>
    <property type="match status" value="1"/>
</dbReference>
<dbReference type="CDD" id="cd08190">
    <property type="entry name" value="HOT"/>
    <property type="match status" value="1"/>
</dbReference>
<dbReference type="InterPro" id="IPR042157">
    <property type="entry name" value="HOT"/>
</dbReference>
<keyword evidence="10" id="KW-1185">Reference proteome</keyword>
<evidence type="ECO:0000256" key="3">
    <source>
        <dbReference type="ARBA" id="ARBA00013182"/>
    </source>
</evidence>
<comment type="catalytic activity">
    <reaction evidence="1">
        <text>(S)-3-hydroxybutanoate + 2-oxoglutarate = (R)-2-hydroxyglutarate + acetoacetate</text>
        <dbReference type="Rhea" id="RHEA:23048"/>
        <dbReference type="ChEBI" id="CHEBI:11047"/>
        <dbReference type="ChEBI" id="CHEBI:13705"/>
        <dbReference type="ChEBI" id="CHEBI:15801"/>
        <dbReference type="ChEBI" id="CHEBI:16810"/>
        <dbReference type="EC" id="1.1.99.24"/>
    </reaction>
</comment>
<sequence>MTAGGETVFTYAAPRLKFGAGAADEIGFDLGQYGAQRVLVITDAGVAATGSPHRIVAAMRGYGIQAEIFTEVHVEPTDVSLRYAVEAASHGGPWDGFVAVGGGSSIDTAKAVNLLTTNPGDLMEYVNPPVGAGLAPRQPLKPLVAVPTTTGTGSESTTICVLDVLDLKVKTGISHASLRPTLAVVDPLLTVTQPPQVTAASGMDILCHALESYTAKPYTAFDRKAPHERVPYCGANPVADMWSEKALALLARSLRAAVADGADLDARTDLAMAATFAGMGFGNAGVHLPHANAYPIAGGVRDFRPDGYPDGEPLVPHGMAVSLTAPEAFRFTFASSPERHLRAAQLLAPRRTGDPVERLPAELISLMRAIGMPNGIGAVGYRERDIDALVAGTMKQQRLLATAPRPVTEDDIAGILTRSLTLWT</sequence>
<reference evidence="9 10" key="2">
    <citation type="submission" date="2020-03" db="EMBL/GenBank/DDBJ databases">
        <authorList>
            <person name="Ichikawa N."/>
            <person name="Kimura A."/>
            <person name="Kitahashi Y."/>
            <person name="Uohara A."/>
        </authorList>
    </citation>
    <scope>NUCLEOTIDE SEQUENCE [LARGE SCALE GENOMIC DNA]</scope>
    <source>
        <strain evidence="9 10">NBRC 108638</strain>
    </source>
</reference>
<evidence type="ECO:0000256" key="6">
    <source>
        <dbReference type="ARBA" id="ARBA00049496"/>
    </source>
</evidence>
<dbReference type="RefSeq" id="WP_173082892.1">
    <property type="nucleotide sequence ID" value="NZ_BAABJB010000012.1"/>
</dbReference>
<accession>A0A6V8LL26</accession>
<comment type="similarity">
    <text evidence="2">Belongs to the iron-containing alcohol dehydrogenase family. Hydroxyacid-oxoacid transhydrogenase subfamily.</text>
</comment>